<feature type="domain" description="VOC" evidence="1">
    <location>
        <begin position="9"/>
        <end position="135"/>
    </location>
</feature>
<sequence>MAKNKHHMKIAMVSVFVADPDKAFKYYTEVLSFEEVMYSHESHIAIVKSTLEPKGINLLLEPTESGGIEVAKTYKKTLYGMGMPVITFSTTDIQKTVDELKTKGVVFKKEPVKTGYGFEAVFDDANGNFIQLIQLN</sequence>
<proteinExistence type="predicted"/>
<evidence type="ECO:0000259" key="1">
    <source>
        <dbReference type="PROSITE" id="PS51819"/>
    </source>
</evidence>
<dbReference type="Proteomes" id="UP001549799">
    <property type="component" value="Unassembled WGS sequence"/>
</dbReference>
<organism evidence="2 3">
    <name type="scientific">Sediminicola arcticus</name>
    <dbReference type="NCBI Taxonomy" id="1574308"/>
    <lineage>
        <taxon>Bacteria</taxon>
        <taxon>Pseudomonadati</taxon>
        <taxon>Bacteroidota</taxon>
        <taxon>Flavobacteriia</taxon>
        <taxon>Flavobacteriales</taxon>
        <taxon>Flavobacteriaceae</taxon>
        <taxon>Sediminicola</taxon>
    </lineage>
</organism>
<name>A0ABV2SQ65_9FLAO</name>
<dbReference type="PANTHER" id="PTHR36437:SF2">
    <property type="entry name" value="GLYOXALASE_BLEOMYCIN RESISTANCE PROTEIN_DIOXYGENASE"/>
    <property type="match status" value="1"/>
</dbReference>
<evidence type="ECO:0000313" key="3">
    <source>
        <dbReference type="Proteomes" id="UP001549799"/>
    </source>
</evidence>
<dbReference type="InterPro" id="IPR037523">
    <property type="entry name" value="VOC_core"/>
</dbReference>
<dbReference type="PANTHER" id="PTHR36437">
    <property type="entry name" value="GLYOXALASE/BLEOMYCIN RESISTANCE PROTEIN/DIOXYGENASE"/>
    <property type="match status" value="1"/>
</dbReference>
<keyword evidence="3" id="KW-1185">Reference proteome</keyword>
<dbReference type="InterPro" id="IPR029068">
    <property type="entry name" value="Glyas_Bleomycin-R_OHBP_Dase"/>
</dbReference>
<comment type="caution">
    <text evidence="2">The sequence shown here is derived from an EMBL/GenBank/DDBJ whole genome shotgun (WGS) entry which is preliminary data.</text>
</comment>
<dbReference type="InterPro" id="IPR004360">
    <property type="entry name" value="Glyas_Fos-R_dOase_dom"/>
</dbReference>
<accession>A0ABV2SQ65</accession>
<dbReference type="RefSeq" id="WP_354613663.1">
    <property type="nucleotide sequence ID" value="NZ_JBEXAE010000001.1"/>
</dbReference>
<dbReference type="EMBL" id="JBEXAE010000001">
    <property type="protein sequence ID" value="MET6989296.1"/>
    <property type="molecule type" value="Genomic_DNA"/>
</dbReference>
<dbReference type="Pfam" id="PF00903">
    <property type="entry name" value="Glyoxalase"/>
    <property type="match status" value="1"/>
</dbReference>
<reference evidence="2 3" key="1">
    <citation type="submission" date="2024-07" db="EMBL/GenBank/DDBJ databases">
        <title>The genome sequence of type strain Sediminicola arcticus GDMCC 1.2805.</title>
        <authorList>
            <person name="Liu Y."/>
        </authorList>
    </citation>
    <scope>NUCLEOTIDE SEQUENCE [LARGE SCALE GENOMIC DNA]</scope>
    <source>
        <strain evidence="2 3">GDMCC 1.2805</strain>
    </source>
</reference>
<gene>
    <name evidence="2" type="ORF">ABXZ36_01385</name>
</gene>
<dbReference type="Gene3D" id="3.10.180.10">
    <property type="entry name" value="2,3-Dihydroxybiphenyl 1,2-Dioxygenase, domain 1"/>
    <property type="match status" value="1"/>
</dbReference>
<dbReference type="SUPFAM" id="SSF54593">
    <property type="entry name" value="Glyoxalase/Bleomycin resistance protein/Dihydroxybiphenyl dioxygenase"/>
    <property type="match status" value="1"/>
</dbReference>
<dbReference type="PROSITE" id="PS51819">
    <property type="entry name" value="VOC"/>
    <property type="match status" value="1"/>
</dbReference>
<evidence type="ECO:0000313" key="2">
    <source>
        <dbReference type="EMBL" id="MET6989296.1"/>
    </source>
</evidence>
<protein>
    <submittedName>
        <fullName evidence="2">VOC family protein</fullName>
    </submittedName>
</protein>